<dbReference type="Proteomes" id="UP001558652">
    <property type="component" value="Unassembled WGS sequence"/>
</dbReference>
<reference evidence="2 3" key="1">
    <citation type="submission" date="2024-07" db="EMBL/GenBank/DDBJ databases">
        <title>Chromosome-level genome assembly of the water stick insect Ranatra chinensis (Heteroptera: Nepidae).</title>
        <authorList>
            <person name="Liu X."/>
        </authorList>
    </citation>
    <scope>NUCLEOTIDE SEQUENCE [LARGE SCALE GENOMIC DNA]</scope>
    <source>
        <strain evidence="2">Cailab_2021Rc</strain>
        <tissue evidence="2">Muscle</tissue>
    </source>
</reference>
<dbReference type="InterPro" id="IPR054294">
    <property type="entry name" value="DUF7030"/>
</dbReference>
<organism evidence="2 3">
    <name type="scientific">Ranatra chinensis</name>
    <dbReference type="NCBI Taxonomy" id="642074"/>
    <lineage>
        <taxon>Eukaryota</taxon>
        <taxon>Metazoa</taxon>
        <taxon>Ecdysozoa</taxon>
        <taxon>Arthropoda</taxon>
        <taxon>Hexapoda</taxon>
        <taxon>Insecta</taxon>
        <taxon>Pterygota</taxon>
        <taxon>Neoptera</taxon>
        <taxon>Paraneoptera</taxon>
        <taxon>Hemiptera</taxon>
        <taxon>Heteroptera</taxon>
        <taxon>Panheteroptera</taxon>
        <taxon>Nepomorpha</taxon>
        <taxon>Nepidae</taxon>
        <taxon>Ranatrinae</taxon>
        <taxon>Ranatra</taxon>
    </lineage>
</organism>
<gene>
    <name evidence="2" type="ORF">AAG570_002759</name>
</gene>
<evidence type="ECO:0000259" key="1">
    <source>
        <dbReference type="Pfam" id="PF22989"/>
    </source>
</evidence>
<keyword evidence="3" id="KW-1185">Reference proteome</keyword>
<feature type="domain" description="DUF7030" evidence="1">
    <location>
        <begin position="129"/>
        <end position="174"/>
    </location>
</feature>
<sequence>MGGRGKRRRWSATEARSDVGHLACATESGRRAAGGLVLFWSRDRVEWGGPHHRLLDLVGAGRLRTPATSPRVKIRPVVSSLWAIASSIPAFFPAFRLKKKLEKIRPSETAEATLGAVLFNRMAYKVREEIVGKRFISVSGYTKLKLSKISEWCWRAGVIRAATHKDNSHKDLQVDRGYSCTLDPDTFDERACRQALVKFLLVPVKLRAQIGAKTRLVR</sequence>
<dbReference type="EMBL" id="JBFDAA010000013">
    <property type="protein sequence ID" value="KAL1122428.1"/>
    <property type="molecule type" value="Genomic_DNA"/>
</dbReference>
<comment type="caution">
    <text evidence="2">The sequence shown here is derived from an EMBL/GenBank/DDBJ whole genome shotgun (WGS) entry which is preliminary data.</text>
</comment>
<name>A0ABD0YMT8_9HEMI</name>
<accession>A0ABD0YMT8</accession>
<protein>
    <recommendedName>
        <fullName evidence="1">DUF7030 domain-containing protein</fullName>
    </recommendedName>
</protein>
<dbReference type="Pfam" id="PF22989">
    <property type="entry name" value="DUF7030"/>
    <property type="match status" value="1"/>
</dbReference>
<proteinExistence type="predicted"/>
<evidence type="ECO:0000313" key="2">
    <source>
        <dbReference type="EMBL" id="KAL1122428.1"/>
    </source>
</evidence>
<dbReference type="AlphaFoldDB" id="A0ABD0YMT8"/>
<evidence type="ECO:0000313" key="3">
    <source>
        <dbReference type="Proteomes" id="UP001558652"/>
    </source>
</evidence>